<keyword evidence="1" id="KW-1133">Transmembrane helix</keyword>
<evidence type="ECO:0000256" key="1">
    <source>
        <dbReference type="SAM" id="Phobius"/>
    </source>
</evidence>
<dbReference type="Pfam" id="PF05656">
    <property type="entry name" value="DUF805"/>
    <property type="match status" value="1"/>
</dbReference>
<keyword evidence="1" id="KW-0812">Transmembrane</keyword>
<dbReference type="EMBL" id="JBEPMO010000004">
    <property type="protein sequence ID" value="MET3731369.1"/>
    <property type="molecule type" value="Genomic_DNA"/>
</dbReference>
<gene>
    <name evidence="2" type="ORF">ABID46_000938</name>
</gene>
<evidence type="ECO:0000313" key="3">
    <source>
        <dbReference type="Proteomes" id="UP001549146"/>
    </source>
</evidence>
<comment type="caution">
    <text evidence="2">The sequence shown here is derived from an EMBL/GenBank/DDBJ whole genome shotgun (WGS) entry which is preliminary data.</text>
</comment>
<protein>
    <submittedName>
        <fullName evidence="2">Uncharacterized membrane protein YhaH (DUF805 family)</fullName>
    </submittedName>
</protein>
<organism evidence="2 3">
    <name type="scientific">Moheibacter stercoris</name>
    <dbReference type="NCBI Taxonomy" id="1628251"/>
    <lineage>
        <taxon>Bacteria</taxon>
        <taxon>Pseudomonadati</taxon>
        <taxon>Bacteroidota</taxon>
        <taxon>Flavobacteriia</taxon>
        <taxon>Flavobacteriales</taxon>
        <taxon>Weeksellaceae</taxon>
        <taxon>Moheibacter</taxon>
    </lineage>
</organism>
<keyword evidence="1" id="KW-0472">Membrane</keyword>
<dbReference type="PANTHER" id="PTHR34980">
    <property type="entry name" value="INNER MEMBRANE PROTEIN-RELATED-RELATED"/>
    <property type="match status" value="1"/>
</dbReference>
<accession>A0ABV2LS12</accession>
<evidence type="ECO:0000313" key="2">
    <source>
        <dbReference type="EMBL" id="MET3731369.1"/>
    </source>
</evidence>
<feature type="transmembrane region" description="Helical" evidence="1">
    <location>
        <begin position="65"/>
        <end position="86"/>
    </location>
</feature>
<name>A0ABV2LS12_9FLAO</name>
<feature type="transmembrane region" description="Helical" evidence="1">
    <location>
        <begin position="25"/>
        <end position="45"/>
    </location>
</feature>
<feature type="transmembrane region" description="Helical" evidence="1">
    <location>
        <begin position="98"/>
        <end position="118"/>
    </location>
</feature>
<sequence length="145" mass="16548">MIEWYKKVVFENYVNFQGRARRSEYWYFTLCNFIISLVLYIPLLASGGMDAMAMQGGGSPSGIFWLFYIVYLLYSLAVLLPSLGVLVRRLHDIGKSGWFFLIVLIPLVGPIIMLVWLFTDSEPGTNKWGPNPKEINPEIGDIGKY</sequence>
<dbReference type="Proteomes" id="UP001549146">
    <property type="component" value="Unassembled WGS sequence"/>
</dbReference>
<keyword evidence="3" id="KW-1185">Reference proteome</keyword>
<dbReference type="RefSeq" id="WP_354507566.1">
    <property type="nucleotide sequence ID" value="NZ_JBEPMO010000004.1"/>
</dbReference>
<dbReference type="InterPro" id="IPR008523">
    <property type="entry name" value="DUF805"/>
</dbReference>
<proteinExistence type="predicted"/>
<dbReference type="PANTHER" id="PTHR34980:SF2">
    <property type="entry name" value="INNER MEMBRANE PROTEIN YHAH-RELATED"/>
    <property type="match status" value="1"/>
</dbReference>
<reference evidence="2 3" key="1">
    <citation type="submission" date="2024-06" db="EMBL/GenBank/DDBJ databases">
        <title>Genomic Encyclopedia of Type Strains, Phase IV (KMG-IV): sequencing the most valuable type-strain genomes for metagenomic binning, comparative biology and taxonomic classification.</title>
        <authorList>
            <person name="Goeker M."/>
        </authorList>
    </citation>
    <scope>NUCLEOTIDE SEQUENCE [LARGE SCALE GENOMIC DNA]</scope>
    <source>
        <strain evidence="2 3">DSM 29388</strain>
    </source>
</reference>